<proteinExistence type="predicted"/>
<name>A0A7S1VU73_9STRA</name>
<dbReference type="PROSITE" id="PS50231">
    <property type="entry name" value="RICIN_B_LECTIN"/>
    <property type="match status" value="1"/>
</dbReference>
<dbReference type="Pfam" id="PF14200">
    <property type="entry name" value="RicinB_lectin_2"/>
    <property type="match status" value="1"/>
</dbReference>
<protein>
    <recommendedName>
        <fullName evidence="1">Ricin B lectin domain-containing protein</fullName>
    </recommendedName>
</protein>
<sequence length="160" mass="17156">MGFHIIVDGASGGIEAPTSDNIIATKISGSPCVAAIGNHTIGEFELAIDPCVDKLAEQYYTFEKLQNENYYRVRVGSTGRCMQVLLAGTTSGDEVIQGSCDDSDHQLWELSGFDDDQQLKNKNSGLCLTVQFGSSAPGTIMIQSGCAPGVRNTFRISEEL</sequence>
<dbReference type="Gene3D" id="2.80.10.50">
    <property type="match status" value="1"/>
</dbReference>
<feature type="domain" description="Ricin B lectin" evidence="1">
    <location>
        <begin position="57"/>
        <end position="143"/>
    </location>
</feature>
<dbReference type="AlphaFoldDB" id="A0A7S1VU73"/>
<accession>A0A7S1VU73</accession>
<dbReference type="CDD" id="cd00161">
    <property type="entry name" value="beta-trefoil_Ricin-like"/>
    <property type="match status" value="1"/>
</dbReference>
<reference evidence="2" key="1">
    <citation type="submission" date="2021-01" db="EMBL/GenBank/DDBJ databases">
        <authorList>
            <person name="Corre E."/>
            <person name="Pelletier E."/>
            <person name="Niang G."/>
            <person name="Scheremetjew M."/>
            <person name="Finn R."/>
            <person name="Kale V."/>
            <person name="Holt S."/>
            <person name="Cochrane G."/>
            <person name="Meng A."/>
            <person name="Brown T."/>
            <person name="Cohen L."/>
        </authorList>
    </citation>
    <scope>NUCLEOTIDE SEQUENCE</scope>
    <source>
        <strain evidence="2">CCMP 410</strain>
    </source>
</reference>
<dbReference type="EMBL" id="HBGK01051786">
    <property type="protein sequence ID" value="CAD9311512.1"/>
    <property type="molecule type" value="Transcribed_RNA"/>
</dbReference>
<dbReference type="InterPro" id="IPR000772">
    <property type="entry name" value="Ricin_B_lectin"/>
</dbReference>
<organism evidence="2">
    <name type="scientific">Grammatophora oceanica</name>
    <dbReference type="NCBI Taxonomy" id="210454"/>
    <lineage>
        <taxon>Eukaryota</taxon>
        <taxon>Sar</taxon>
        <taxon>Stramenopiles</taxon>
        <taxon>Ochrophyta</taxon>
        <taxon>Bacillariophyta</taxon>
        <taxon>Fragilariophyceae</taxon>
        <taxon>Fragilariophycidae</taxon>
        <taxon>Rhabdonematales</taxon>
        <taxon>Grammatophoraceae</taxon>
        <taxon>Grammatophora</taxon>
    </lineage>
</organism>
<evidence type="ECO:0000259" key="1">
    <source>
        <dbReference type="Pfam" id="PF14200"/>
    </source>
</evidence>
<evidence type="ECO:0000313" key="2">
    <source>
        <dbReference type="EMBL" id="CAD9311512.1"/>
    </source>
</evidence>
<gene>
    <name evidence="2" type="ORF">GOCE00092_LOCUS27250</name>
</gene>
<dbReference type="InterPro" id="IPR035992">
    <property type="entry name" value="Ricin_B-like_lectins"/>
</dbReference>
<dbReference type="SUPFAM" id="SSF50370">
    <property type="entry name" value="Ricin B-like lectins"/>
    <property type="match status" value="1"/>
</dbReference>